<keyword evidence="3" id="KW-1003">Cell membrane</keyword>
<feature type="transmembrane region" description="Helical" evidence="7">
    <location>
        <begin position="20"/>
        <end position="45"/>
    </location>
</feature>
<evidence type="ECO:0000256" key="3">
    <source>
        <dbReference type="ARBA" id="ARBA00022475"/>
    </source>
</evidence>
<evidence type="ECO:0000256" key="5">
    <source>
        <dbReference type="ARBA" id="ARBA00022989"/>
    </source>
</evidence>
<evidence type="ECO:0000256" key="7">
    <source>
        <dbReference type="SAM" id="Phobius"/>
    </source>
</evidence>
<dbReference type="InterPro" id="IPR011701">
    <property type="entry name" value="MFS"/>
</dbReference>
<feature type="transmembrane region" description="Helical" evidence="7">
    <location>
        <begin position="149"/>
        <end position="166"/>
    </location>
</feature>
<comment type="subcellular location">
    <subcellularLocation>
        <location evidence="1">Cell membrane</location>
        <topology evidence="1">Multi-pass membrane protein</topology>
    </subcellularLocation>
</comment>
<dbReference type="RefSeq" id="WP_283345785.1">
    <property type="nucleotide sequence ID" value="NZ_JASHIF010000019.1"/>
</dbReference>
<feature type="transmembrane region" description="Helical" evidence="7">
    <location>
        <begin position="85"/>
        <end position="116"/>
    </location>
</feature>
<dbReference type="SUPFAM" id="SSF103473">
    <property type="entry name" value="MFS general substrate transporter"/>
    <property type="match status" value="1"/>
</dbReference>
<dbReference type="PROSITE" id="PS50850">
    <property type="entry name" value="MFS"/>
    <property type="match status" value="1"/>
</dbReference>
<evidence type="ECO:0000313" key="9">
    <source>
        <dbReference type="EMBL" id="MDI9861347.1"/>
    </source>
</evidence>
<dbReference type="EMBL" id="JASHIF010000019">
    <property type="protein sequence ID" value="MDI9861347.1"/>
    <property type="molecule type" value="Genomic_DNA"/>
</dbReference>
<evidence type="ECO:0000256" key="1">
    <source>
        <dbReference type="ARBA" id="ARBA00004651"/>
    </source>
</evidence>
<evidence type="ECO:0000256" key="4">
    <source>
        <dbReference type="ARBA" id="ARBA00022692"/>
    </source>
</evidence>
<keyword evidence="2" id="KW-0813">Transport</keyword>
<reference evidence="9 10" key="1">
    <citation type="submission" date="2023-05" db="EMBL/GenBank/DDBJ databases">
        <title>Novel species of genus Flectobacillus isolated from stream in China.</title>
        <authorList>
            <person name="Lu H."/>
        </authorList>
    </citation>
    <scope>NUCLEOTIDE SEQUENCE [LARGE SCALE GENOMIC DNA]</scope>
    <source>
        <strain evidence="9 10">KCTC 42575</strain>
    </source>
</reference>
<name>A0ABT6YCM8_9BACT</name>
<dbReference type="Gene3D" id="1.20.1250.20">
    <property type="entry name" value="MFS general substrate transporter like domains"/>
    <property type="match status" value="1"/>
</dbReference>
<comment type="caution">
    <text evidence="9">The sequence shown here is derived from an EMBL/GenBank/DDBJ whole genome shotgun (WGS) entry which is preliminary data.</text>
</comment>
<feature type="transmembrane region" description="Helical" evidence="7">
    <location>
        <begin position="52"/>
        <end position="73"/>
    </location>
</feature>
<keyword evidence="10" id="KW-1185">Reference proteome</keyword>
<dbReference type="Proteomes" id="UP001236507">
    <property type="component" value="Unassembled WGS sequence"/>
</dbReference>
<feature type="transmembrane region" description="Helical" evidence="7">
    <location>
        <begin position="221"/>
        <end position="238"/>
    </location>
</feature>
<dbReference type="PANTHER" id="PTHR23517:SF2">
    <property type="entry name" value="MULTIDRUG RESISTANCE PROTEIN MDTH"/>
    <property type="match status" value="1"/>
</dbReference>
<organism evidence="9 10">
    <name type="scientific">Flectobacillus roseus</name>
    <dbReference type="NCBI Taxonomy" id="502259"/>
    <lineage>
        <taxon>Bacteria</taxon>
        <taxon>Pseudomonadati</taxon>
        <taxon>Bacteroidota</taxon>
        <taxon>Cytophagia</taxon>
        <taxon>Cytophagales</taxon>
        <taxon>Flectobacillaceae</taxon>
        <taxon>Flectobacillus</taxon>
    </lineage>
</organism>
<feature type="transmembrane region" description="Helical" evidence="7">
    <location>
        <begin position="378"/>
        <end position="396"/>
    </location>
</feature>
<keyword evidence="5 7" id="KW-1133">Transmembrane helix</keyword>
<accession>A0ABT6YCM8</accession>
<dbReference type="InterPro" id="IPR050171">
    <property type="entry name" value="MFS_Transporters"/>
</dbReference>
<evidence type="ECO:0000256" key="2">
    <source>
        <dbReference type="ARBA" id="ARBA00022448"/>
    </source>
</evidence>
<keyword evidence="6 7" id="KW-0472">Membrane</keyword>
<evidence type="ECO:0000256" key="6">
    <source>
        <dbReference type="ARBA" id="ARBA00023136"/>
    </source>
</evidence>
<keyword evidence="4 7" id="KW-0812">Transmembrane</keyword>
<evidence type="ECO:0000313" key="10">
    <source>
        <dbReference type="Proteomes" id="UP001236507"/>
    </source>
</evidence>
<feature type="domain" description="Major facilitator superfamily (MFS) profile" evidence="8">
    <location>
        <begin position="19"/>
        <end position="401"/>
    </location>
</feature>
<dbReference type="InterPro" id="IPR020846">
    <property type="entry name" value="MFS_dom"/>
</dbReference>
<proteinExistence type="predicted"/>
<feature type="transmembrane region" description="Helical" evidence="7">
    <location>
        <begin position="172"/>
        <end position="192"/>
    </location>
</feature>
<feature type="transmembrane region" description="Helical" evidence="7">
    <location>
        <begin position="258"/>
        <end position="276"/>
    </location>
</feature>
<sequence>MFFKPLYIYKNAFGGLPKVVWLLSAIMFVNRSGTMVLPFLTLYLTQKLHFSVADAGIVMAFYGTGALFGTFLGGKLTDKIGFYPIQFYSLLLSGIALLVLMQLTSLYSICAGVFIFTTLGDTFRPANGASIAYYSTPENRTRSYTLNRLAINLGWSIGGGMGGILAEMDYNYLFWGDGVTCIVAAILLRVFVKPPVIDATASKSTETHVSNLPNSAYKDKFYWVFLVLVVMYAIPFFQLFSLEPLYFRTVIKLSESRIGAFMVFNGLLIATTEMIFVHTIEKRLPRPVLIAIGLLLTACSFFVLNVSTAVMFIWFSVAFNTIGEMFAMPFMQTLVVDRANEKNRGQYLALYSMCYSIAQISAPTIGAQIIQRWDFAELWYVMGGLCLTSMLGFLLLQKYFIKHSN</sequence>
<dbReference type="InterPro" id="IPR036259">
    <property type="entry name" value="MFS_trans_sf"/>
</dbReference>
<protein>
    <submittedName>
        <fullName evidence="9">MFS transporter</fullName>
    </submittedName>
</protein>
<evidence type="ECO:0000259" key="8">
    <source>
        <dbReference type="PROSITE" id="PS50850"/>
    </source>
</evidence>
<feature type="transmembrane region" description="Helical" evidence="7">
    <location>
        <begin position="312"/>
        <end position="336"/>
    </location>
</feature>
<feature type="transmembrane region" description="Helical" evidence="7">
    <location>
        <begin position="348"/>
        <end position="366"/>
    </location>
</feature>
<gene>
    <name evidence="9" type="ORF">QM524_19160</name>
</gene>
<dbReference type="Pfam" id="PF07690">
    <property type="entry name" value="MFS_1"/>
    <property type="match status" value="1"/>
</dbReference>
<dbReference type="PANTHER" id="PTHR23517">
    <property type="entry name" value="RESISTANCE PROTEIN MDTM, PUTATIVE-RELATED-RELATED"/>
    <property type="match status" value="1"/>
</dbReference>
<feature type="transmembrane region" description="Helical" evidence="7">
    <location>
        <begin position="288"/>
        <end position="306"/>
    </location>
</feature>